<dbReference type="CDD" id="cd17574">
    <property type="entry name" value="REC_OmpR"/>
    <property type="match status" value="1"/>
</dbReference>
<dbReference type="InterPro" id="IPR001867">
    <property type="entry name" value="OmpR/PhoB-type_DNA-bd"/>
</dbReference>
<reference evidence="8 9" key="1">
    <citation type="journal article" date="2012" name="PLoS ONE">
        <title>The purine-utilizing bacterium Clostridium acidurici 9a: a genome-guided metabolic reconsideration.</title>
        <authorList>
            <person name="Hartwich K."/>
            <person name="Poehlein A."/>
            <person name="Daniel R."/>
        </authorList>
    </citation>
    <scope>NUCLEOTIDE SEQUENCE [LARGE SCALE GENOMIC DNA]</scope>
    <source>
        <strain evidence="9">ATCC 7906 / DSM 604 / BCRC 14475 / CIP 104303 / KCTC 5404 / NCIMB 10678 / 9a</strain>
    </source>
</reference>
<evidence type="ECO:0000313" key="8">
    <source>
        <dbReference type="EMBL" id="AFS79697.1"/>
    </source>
</evidence>
<evidence type="ECO:0000256" key="3">
    <source>
        <dbReference type="ARBA" id="ARBA00023163"/>
    </source>
</evidence>
<evidence type="ECO:0000256" key="2">
    <source>
        <dbReference type="ARBA" id="ARBA00023125"/>
    </source>
</evidence>
<dbReference type="GO" id="GO:0000156">
    <property type="term" value="F:phosphorelay response regulator activity"/>
    <property type="evidence" value="ECO:0007669"/>
    <property type="project" value="TreeGrafter"/>
</dbReference>
<dbReference type="eggNOG" id="COG0745">
    <property type="taxonomic scope" value="Bacteria"/>
</dbReference>
<dbReference type="HOGENOM" id="CLU_000445_30_3_9"/>
<dbReference type="RefSeq" id="WP_014968831.1">
    <property type="nucleotide sequence ID" value="NC_018664.1"/>
</dbReference>
<dbReference type="Gene3D" id="3.40.50.2300">
    <property type="match status" value="1"/>
</dbReference>
<feature type="domain" description="OmpR/PhoB-type" evidence="7">
    <location>
        <begin position="126"/>
        <end position="224"/>
    </location>
</feature>
<evidence type="ECO:0000259" key="6">
    <source>
        <dbReference type="PROSITE" id="PS50110"/>
    </source>
</evidence>
<name>K0B3E5_GOTA9</name>
<dbReference type="AlphaFoldDB" id="K0B3E5"/>
<dbReference type="SMART" id="SM00448">
    <property type="entry name" value="REC"/>
    <property type="match status" value="1"/>
</dbReference>
<keyword evidence="4" id="KW-0597">Phosphoprotein</keyword>
<dbReference type="Gene3D" id="1.10.10.10">
    <property type="entry name" value="Winged helix-like DNA-binding domain superfamily/Winged helix DNA-binding domain"/>
    <property type="match status" value="1"/>
</dbReference>
<dbReference type="GO" id="GO:0005829">
    <property type="term" value="C:cytosol"/>
    <property type="evidence" value="ECO:0007669"/>
    <property type="project" value="TreeGrafter"/>
</dbReference>
<gene>
    <name evidence="8" type="ordered locus">Curi_c27040</name>
</gene>
<dbReference type="PATRIC" id="fig|1128398.3.peg.2786"/>
<dbReference type="GO" id="GO:0032993">
    <property type="term" value="C:protein-DNA complex"/>
    <property type="evidence" value="ECO:0007669"/>
    <property type="project" value="TreeGrafter"/>
</dbReference>
<keyword evidence="9" id="KW-1185">Reference proteome</keyword>
<dbReference type="PANTHER" id="PTHR48111">
    <property type="entry name" value="REGULATOR OF RPOS"/>
    <property type="match status" value="1"/>
</dbReference>
<dbReference type="STRING" id="1128398.Curi_c27040"/>
<dbReference type="Pfam" id="PF00486">
    <property type="entry name" value="Trans_reg_C"/>
    <property type="match status" value="1"/>
</dbReference>
<dbReference type="PROSITE" id="PS51755">
    <property type="entry name" value="OMPR_PHOB"/>
    <property type="match status" value="1"/>
</dbReference>
<evidence type="ECO:0000256" key="5">
    <source>
        <dbReference type="PROSITE-ProRule" id="PRU01091"/>
    </source>
</evidence>
<dbReference type="PROSITE" id="PS50110">
    <property type="entry name" value="RESPONSE_REGULATORY"/>
    <property type="match status" value="1"/>
</dbReference>
<feature type="modified residue" description="4-aspartylphosphate" evidence="4">
    <location>
        <position position="52"/>
    </location>
</feature>
<feature type="DNA-binding region" description="OmpR/PhoB-type" evidence="5">
    <location>
        <begin position="126"/>
        <end position="224"/>
    </location>
</feature>
<dbReference type="Pfam" id="PF00072">
    <property type="entry name" value="Response_reg"/>
    <property type="match status" value="1"/>
</dbReference>
<dbReference type="GO" id="GO:0006355">
    <property type="term" value="P:regulation of DNA-templated transcription"/>
    <property type="evidence" value="ECO:0007669"/>
    <property type="project" value="InterPro"/>
</dbReference>
<dbReference type="InterPro" id="IPR039420">
    <property type="entry name" value="WalR-like"/>
</dbReference>
<dbReference type="SMART" id="SM00862">
    <property type="entry name" value="Trans_reg_C"/>
    <property type="match status" value="1"/>
</dbReference>
<evidence type="ECO:0000256" key="1">
    <source>
        <dbReference type="ARBA" id="ARBA00023015"/>
    </source>
</evidence>
<dbReference type="PANTHER" id="PTHR48111:SF73">
    <property type="entry name" value="ALKALINE PHOSPHATASE SYNTHESIS TRANSCRIPTIONAL REGULATORY PROTEIN PHOP"/>
    <property type="match status" value="1"/>
</dbReference>
<dbReference type="EMBL" id="CP003326">
    <property type="protein sequence ID" value="AFS79697.1"/>
    <property type="molecule type" value="Genomic_DNA"/>
</dbReference>
<proteinExistence type="predicted"/>
<dbReference type="KEGG" id="cad:Curi_c27040"/>
<evidence type="ECO:0000313" key="9">
    <source>
        <dbReference type="Proteomes" id="UP000006094"/>
    </source>
</evidence>
<dbReference type="InterPro" id="IPR036388">
    <property type="entry name" value="WH-like_DNA-bd_sf"/>
</dbReference>
<keyword evidence="2 5" id="KW-0238">DNA-binding</keyword>
<dbReference type="CDD" id="cd00383">
    <property type="entry name" value="trans_reg_C"/>
    <property type="match status" value="1"/>
</dbReference>
<sequence>MVKILVVEDDDTLNNGVSFNLQADNFEVISAHSINEAIEVLSKTPIDLAILDVNLPDGSGFDLCKSIRETNDIGIIFLSACDMEFDVVTGFKLGADDYITKPFSLSILRERVLAVLRRYKKNTESLNTIIIDNLKIDFDKMTVFKNNEDIILTPTEYKLLNALIKSRGQVLTRKSLLEALWDKDCNFVDEHALTVNINRLRNKIEDDPAKPKYIKTVYGIGYIW</sequence>
<dbReference type="InterPro" id="IPR001789">
    <property type="entry name" value="Sig_transdc_resp-reg_receiver"/>
</dbReference>
<dbReference type="Proteomes" id="UP000006094">
    <property type="component" value="Chromosome"/>
</dbReference>
<keyword evidence="1" id="KW-0805">Transcription regulation</keyword>
<dbReference type="OrthoDB" id="9803564at2"/>
<dbReference type="Gene3D" id="6.10.250.690">
    <property type="match status" value="1"/>
</dbReference>
<dbReference type="InterPro" id="IPR011006">
    <property type="entry name" value="CheY-like_superfamily"/>
</dbReference>
<protein>
    <submittedName>
        <fullName evidence="8">Two component transcriptional regulator, winged helix family</fullName>
    </submittedName>
</protein>
<dbReference type="GO" id="GO:0000976">
    <property type="term" value="F:transcription cis-regulatory region binding"/>
    <property type="evidence" value="ECO:0007669"/>
    <property type="project" value="TreeGrafter"/>
</dbReference>
<feature type="domain" description="Response regulatory" evidence="6">
    <location>
        <begin position="3"/>
        <end position="116"/>
    </location>
</feature>
<accession>K0B3E5</accession>
<evidence type="ECO:0000256" key="4">
    <source>
        <dbReference type="PROSITE-ProRule" id="PRU00169"/>
    </source>
</evidence>
<evidence type="ECO:0000259" key="7">
    <source>
        <dbReference type="PROSITE" id="PS51755"/>
    </source>
</evidence>
<keyword evidence="3" id="KW-0804">Transcription</keyword>
<organism evidence="8 9">
    <name type="scientific">Gottschalkia acidurici (strain ATCC 7906 / DSM 604 / BCRC 14475 / CIP 104303 / KCTC 5404 / NCIMB 10678 / 9a)</name>
    <name type="common">Clostridium acidurici</name>
    <dbReference type="NCBI Taxonomy" id="1128398"/>
    <lineage>
        <taxon>Bacteria</taxon>
        <taxon>Bacillati</taxon>
        <taxon>Bacillota</taxon>
        <taxon>Tissierellia</taxon>
        <taxon>Tissierellales</taxon>
        <taxon>Gottschalkiaceae</taxon>
        <taxon>Gottschalkia</taxon>
    </lineage>
</organism>
<dbReference type="SUPFAM" id="SSF52172">
    <property type="entry name" value="CheY-like"/>
    <property type="match status" value="1"/>
</dbReference>